<dbReference type="GO" id="GO:0035091">
    <property type="term" value="F:phosphatidylinositol binding"/>
    <property type="evidence" value="ECO:0007669"/>
    <property type="project" value="InterPro"/>
</dbReference>
<dbReference type="GO" id="GO:0009090">
    <property type="term" value="P:homoserine biosynthetic process"/>
    <property type="evidence" value="ECO:0007669"/>
    <property type="project" value="TreeGrafter"/>
</dbReference>
<dbReference type="GO" id="GO:0009089">
    <property type="term" value="P:lysine biosynthetic process via diaminopimelate"/>
    <property type="evidence" value="ECO:0007669"/>
    <property type="project" value="UniProtKB-UniPathway"/>
</dbReference>
<dbReference type="Pfam" id="PF00696">
    <property type="entry name" value="AA_kinase"/>
    <property type="match status" value="1"/>
</dbReference>
<reference evidence="10 11" key="1">
    <citation type="submission" date="2018-07" db="EMBL/GenBank/DDBJ databases">
        <title>Genome sequencing of oomycete isolates from Chile give support for New Zealand origin for Phytophthora kernoviae and make available the first Nothophytophthora sp. genome.</title>
        <authorList>
            <person name="Studholme D.J."/>
            <person name="Sanfuentes E."/>
            <person name="Panda P."/>
            <person name="Hill R."/>
            <person name="Sambles C."/>
            <person name="Grant M."/>
            <person name="Williams N.M."/>
            <person name="Mcdougal R.L."/>
        </authorList>
    </citation>
    <scope>NUCLEOTIDE SEQUENCE [LARGE SCALE GENOMIC DNA]</scope>
    <source>
        <strain evidence="10">Chile6</strain>
    </source>
</reference>
<comment type="similarity">
    <text evidence="1">Belongs to the aspartokinase family.</text>
</comment>
<dbReference type="GO" id="GO:0004072">
    <property type="term" value="F:aspartate kinase activity"/>
    <property type="evidence" value="ECO:0007669"/>
    <property type="project" value="UniProtKB-EC"/>
</dbReference>
<feature type="domain" description="PX" evidence="9">
    <location>
        <begin position="111"/>
        <end position="255"/>
    </location>
</feature>
<dbReference type="NCBIfam" id="TIGR00657">
    <property type="entry name" value="asp_kinases"/>
    <property type="match status" value="1"/>
</dbReference>
<dbReference type="InterPro" id="IPR001341">
    <property type="entry name" value="Asp_kinase"/>
</dbReference>
<evidence type="ECO:0000256" key="7">
    <source>
        <dbReference type="RuleBase" id="RU004249"/>
    </source>
</evidence>
<dbReference type="Gene3D" id="3.30.1520.10">
    <property type="entry name" value="Phox-like domain"/>
    <property type="match status" value="1"/>
</dbReference>
<keyword evidence="4" id="KW-0547">Nucleotide-binding</keyword>
<evidence type="ECO:0000256" key="2">
    <source>
        <dbReference type="ARBA" id="ARBA00013059"/>
    </source>
</evidence>
<dbReference type="InterPro" id="IPR036871">
    <property type="entry name" value="PX_dom_sf"/>
</dbReference>
<protein>
    <recommendedName>
        <fullName evidence="2">aspartate kinase</fullName>
        <ecNumber evidence="2">2.7.2.4</ecNumber>
    </recommendedName>
</protein>
<dbReference type="EC" id="2.7.2.4" evidence="2"/>
<proteinExistence type="inferred from homology"/>
<comment type="pathway">
    <text evidence="7">Amino-acid biosynthesis; L-threonine biosynthesis; L-threonine from L-aspartate: step 1/5.</text>
</comment>
<dbReference type="PROSITE" id="PS00324">
    <property type="entry name" value="ASPARTOKINASE"/>
    <property type="match status" value="1"/>
</dbReference>
<dbReference type="PANTHER" id="PTHR21499:SF59">
    <property type="entry name" value="ASPARTOKINASE"/>
    <property type="match status" value="1"/>
</dbReference>
<dbReference type="InterPro" id="IPR001048">
    <property type="entry name" value="Asp/Glu/Uridylate_kinase"/>
</dbReference>
<dbReference type="Gene3D" id="3.30.70.260">
    <property type="match status" value="2"/>
</dbReference>
<dbReference type="SUPFAM" id="SSF55021">
    <property type="entry name" value="ACT-like"/>
    <property type="match status" value="2"/>
</dbReference>
<feature type="region of interest" description="Disordered" evidence="8">
    <location>
        <begin position="1"/>
        <end position="76"/>
    </location>
</feature>
<dbReference type="GO" id="GO:0005524">
    <property type="term" value="F:ATP binding"/>
    <property type="evidence" value="ECO:0007669"/>
    <property type="project" value="UniProtKB-KW"/>
</dbReference>
<dbReference type="InterPro" id="IPR001683">
    <property type="entry name" value="PX_dom"/>
</dbReference>
<dbReference type="SUPFAM" id="SSF53633">
    <property type="entry name" value="Carbamate kinase-like"/>
    <property type="match status" value="1"/>
</dbReference>
<feature type="compositionally biased region" description="Basic residues" evidence="8">
    <location>
        <begin position="12"/>
        <end position="22"/>
    </location>
</feature>
<evidence type="ECO:0000256" key="4">
    <source>
        <dbReference type="ARBA" id="ARBA00022741"/>
    </source>
</evidence>
<dbReference type="InterPro" id="IPR036393">
    <property type="entry name" value="AceGlu_kinase-like_sf"/>
</dbReference>
<dbReference type="GO" id="GO:0009088">
    <property type="term" value="P:threonine biosynthetic process"/>
    <property type="evidence" value="ECO:0007669"/>
    <property type="project" value="UniProtKB-UniPathway"/>
</dbReference>
<dbReference type="Gene3D" id="3.40.1160.10">
    <property type="entry name" value="Acetylglutamate kinase-like"/>
    <property type="match status" value="1"/>
</dbReference>
<evidence type="ECO:0000256" key="8">
    <source>
        <dbReference type="SAM" id="MobiDB-lite"/>
    </source>
</evidence>
<comment type="pathway">
    <text evidence="7">Amino-acid biosynthesis; L-methionine biosynthesis via de novo pathway; L-homoserine from L-aspartate: step 1/3.</text>
</comment>
<dbReference type="UniPathway" id="UPA00050">
    <property type="reaction ID" value="UER00461"/>
</dbReference>
<dbReference type="PROSITE" id="PS50195">
    <property type="entry name" value="PX"/>
    <property type="match status" value="1"/>
</dbReference>
<dbReference type="OrthoDB" id="4323675at2759"/>
<dbReference type="GO" id="GO:0005829">
    <property type="term" value="C:cytosol"/>
    <property type="evidence" value="ECO:0007669"/>
    <property type="project" value="TreeGrafter"/>
</dbReference>
<keyword evidence="6" id="KW-0067">ATP-binding</keyword>
<name>A0A3F2RQ49_9STRA</name>
<evidence type="ECO:0000313" key="10">
    <source>
        <dbReference type="EMBL" id="RLN62040.1"/>
    </source>
</evidence>
<dbReference type="UniPathway" id="UPA00051">
    <property type="reaction ID" value="UER00462"/>
</dbReference>
<dbReference type="InterPro" id="IPR018042">
    <property type="entry name" value="Aspartate_kinase_CS"/>
</dbReference>
<dbReference type="SUPFAM" id="SSF64268">
    <property type="entry name" value="PX domain"/>
    <property type="match status" value="1"/>
</dbReference>
<organism evidence="10 11">
    <name type="scientific">Phytophthora kernoviae</name>
    <dbReference type="NCBI Taxonomy" id="325452"/>
    <lineage>
        <taxon>Eukaryota</taxon>
        <taxon>Sar</taxon>
        <taxon>Stramenopiles</taxon>
        <taxon>Oomycota</taxon>
        <taxon>Peronosporomycetes</taxon>
        <taxon>Peronosporales</taxon>
        <taxon>Peronosporaceae</taxon>
        <taxon>Phytophthora</taxon>
    </lineage>
</organism>
<dbReference type="InterPro" id="IPR045865">
    <property type="entry name" value="ACT-like_dom_sf"/>
</dbReference>
<dbReference type="Proteomes" id="UP000277300">
    <property type="component" value="Unassembled WGS sequence"/>
</dbReference>
<evidence type="ECO:0000256" key="6">
    <source>
        <dbReference type="ARBA" id="ARBA00022840"/>
    </source>
</evidence>
<dbReference type="PANTHER" id="PTHR21499">
    <property type="entry name" value="ASPARTATE KINASE"/>
    <property type="match status" value="1"/>
</dbReference>
<evidence type="ECO:0000256" key="5">
    <source>
        <dbReference type="ARBA" id="ARBA00022777"/>
    </source>
</evidence>
<gene>
    <name evidence="10" type="ORF">BBP00_00005016</name>
</gene>
<evidence type="ECO:0000313" key="11">
    <source>
        <dbReference type="Proteomes" id="UP000277300"/>
    </source>
</evidence>
<evidence type="ECO:0000259" key="9">
    <source>
        <dbReference type="PROSITE" id="PS50195"/>
    </source>
</evidence>
<sequence length="872" mass="95576">MASDKRTILSGKRARNRRKKASLHAANQPLVTPPTPECDSDEDAKLQRQKLVDSSSGSDNTTSQSENEEEEEDESLVFVCRPTMPNFCSVFMPRSEEAVASACSHKTRDLLDCKTLTTSVPSFRETCEGFVAYTIELTTFDEPRHTFRLERRFSEFVACAAELNKQLTDGTTARCFAMLADEESKTPSGDKPELEDDFQWELPARTWFRVTQASALEERRAQLELSLETLLLHHHRRMCNLPVLRDFLMLDIFGVQVVEQKSLEIAHCDASATNVAMASSHPWVVLKFGGTSVSTAARWQNICNQIRTHLSTPESPRVWVTISALSQVTNKLTRALLLASERGSSHTELTTNIALQHFTLAYEVGLLPALPDVEGSVELHDRWQQLWLDSVLSHGDDGSTFSMSPIDPLLPKTLHPLLEELKNLVRVLEGIKLTEEASPRIQARVLAFGELLSTHLGRCIMAHYGLTDVQRVDARDLLVSDPASAKSEEDRYLQAEVLPRLDREQAESAASGKEVVLTQGFIASMSTGATCVLGRGGSDTSGSLFASLLGAQKYEIWTDVHGMFTTDPRFVRNARLIKSLDYREAQELAAMGAKVLHPRCIIPAQWGEVPLEIRNTNDPTGEKTVIHPATASDKAESGSPKILAVVKRQNMTTLSITAFDMCGTSGFLAKVFAPFEACGISVDLIATSQFSVTVTLDHIPGGVDGAPFCQLLEALNEHSKVRVFEDCSVVSIVGRGLRKALAELGCVFSVLENYDVLLLSESAEDLNLSFVLQQNEANDIVARMHDFFFPGDERVPAVPAKVVSADAKTSGAPLPLHPATPTAATNGETAASLAPSTATFQQATIRRSPSRDSLFGPTWQSLLDATQANKTA</sequence>
<evidence type="ECO:0000256" key="3">
    <source>
        <dbReference type="ARBA" id="ARBA00022679"/>
    </source>
</evidence>
<keyword evidence="5" id="KW-0418">Kinase</keyword>
<evidence type="ECO:0000256" key="1">
    <source>
        <dbReference type="ARBA" id="ARBA00010122"/>
    </source>
</evidence>
<comment type="pathway">
    <text evidence="7">Amino-acid biosynthesis; L-lysine biosynthesis via DAP pathway; (S)-tetrahydrodipicolinate from L-aspartate: step 1/4.</text>
</comment>
<accession>A0A3F2RQ49</accession>
<feature type="compositionally biased region" description="Low complexity" evidence="8">
    <location>
        <begin position="53"/>
        <end position="65"/>
    </location>
</feature>
<feature type="compositionally biased region" description="Acidic residues" evidence="8">
    <location>
        <begin position="66"/>
        <end position="75"/>
    </location>
</feature>
<dbReference type="UniPathway" id="UPA00034">
    <property type="reaction ID" value="UER00015"/>
</dbReference>
<comment type="caution">
    <text evidence="10">The sequence shown here is derived from an EMBL/GenBank/DDBJ whole genome shotgun (WGS) entry which is preliminary data.</text>
</comment>
<dbReference type="AlphaFoldDB" id="A0A3F2RQ49"/>
<keyword evidence="7" id="KW-0028">Amino-acid biosynthesis</keyword>
<dbReference type="EMBL" id="MBDO02000135">
    <property type="protein sequence ID" value="RLN62040.1"/>
    <property type="molecule type" value="Genomic_DNA"/>
</dbReference>
<keyword evidence="3" id="KW-0808">Transferase</keyword>